<reference evidence="2" key="1">
    <citation type="journal article" date="2019" name="Curr. Biol.">
        <title>Genome Sequence of Striga asiatica Provides Insight into the Evolution of Plant Parasitism.</title>
        <authorList>
            <person name="Yoshida S."/>
            <person name="Kim S."/>
            <person name="Wafula E.K."/>
            <person name="Tanskanen J."/>
            <person name="Kim Y.M."/>
            <person name="Honaas L."/>
            <person name="Yang Z."/>
            <person name="Spallek T."/>
            <person name="Conn C.E."/>
            <person name="Ichihashi Y."/>
            <person name="Cheong K."/>
            <person name="Cui S."/>
            <person name="Der J.P."/>
            <person name="Gundlach H."/>
            <person name="Jiao Y."/>
            <person name="Hori C."/>
            <person name="Ishida J.K."/>
            <person name="Kasahara H."/>
            <person name="Kiba T."/>
            <person name="Kim M.S."/>
            <person name="Koo N."/>
            <person name="Laohavisit A."/>
            <person name="Lee Y.H."/>
            <person name="Lumba S."/>
            <person name="McCourt P."/>
            <person name="Mortimer J.C."/>
            <person name="Mutuku J.M."/>
            <person name="Nomura T."/>
            <person name="Sasaki-Sekimoto Y."/>
            <person name="Seto Y."/>
            <person name="Wang Y."/>
            <person name="Wakatake T."/>
            <person name="Sakakibara H."/>
            <person name="Demura T."/>
            <person name="Yamaguchi S."/>
            <person name="Yoneyama K."/>
            <person name="Manabe R.I."/>
            <person name="Nelson D.C."/>
            <person name="Schulman A.H."/>
            <person name="Timko M.P."/>
            <person name="dePamphilis C.W."/>
            <person name="Choi D."/>
            <person name="Shirasu K."/>
        </authorList>
    </citation>
    <scope>NUCLEOTIDE SEQUENCE [LARGE SCALE GENOMIC DNA]</scope>
    <source>
        <strain evidence="2">cv. UVA1</strain>
    </source>
</reference>
<name>A0A5A7RLK8_STRAF</name>
<dbReference type="OrthoDB" id="406551at2759"/>
<dbReference type="EMBL" id="BKCP01013736">
    <property type="protein sequence ID" value="GER57860.1"/>
    <property type="molecule type" value="Genomic_DNA"/>
</dbReference>
<accession>A0A5A7RLK8</accession>
<sequence>MCFNIITRSKRYSLFPILSGLIKPSFRNFRISLANGLFSPVGIGRLIPSLRTVLEADVRTADVRDEGPLFLRVKRLLVVSSRLEPTTTNEGPPVVQFLGEQGFLADGSCDNDEDAVVDGCCDLCRRSEGENEIFQSSEEEEDVMAYDKRGIEKSVPFTSTYSRKPGIDWLLQRAPRVDRMFSNGFYSPFGFEMVRFQAAGSFSGRARKVDRTELPLKEGCRSVSQQGMLNGDGDGQNFCSIVDGHGGISWVCCYGTRKPLPLSVVIE</sequence>
<gene>
    <name evidence="1" type="ORF">STAS_35697</name>
</gene>
<dbReference type="AlphaFoldDB" id="A0A5A7RLK8"/>
<organism evidence="1 2">
    <name type="scientific">Striga asiatica</name>
    <name type="common">Asiatic witchweed</name>
    <name type="synonym">Buchnera asiatica</name>
    <dbReference type="NCBI Taxonomy" id="4170"/>
    <lineage>
        <taxon>Eukaryota</taxon>
        <taxon>Viridiplantae</taxon>
        <taxon>Streptophyta</taxon>
        <taxon>Embryophyta</taxon>
        <taxon>Tracheophyta</taxon>
        <taxon>Spermatophyta</taxon>
        <taxon>Magnoliopsida</taxon>
        <taxon>eudicotyledons</taxon>
        <taxon>Gunneridae</taxon>
        <taxon>Pentapetalae</taxon>
        <taxon>asterids</taxon>
        <taxon>lamiids</taxon>
        <taxon>Lamiales</taxon>
        <taxon>Orobanchaceae</taxon>
        <taxon>Buchnereae</taxon>
        <taxon>Striga</taxon>
    </lineage>
</organism>
<evidence type="ECO:0000313" key="2">
    <source>
        <dbReference type="Proteomes" id="UP000325081"/>
    </source>
</evidence>
<keyword evidence="2" id="KW-1185">Reference proteome</keyword>
<comment type="caution">
    <text evidence="1">The sequence shown here is derived from an EMBL/GenBank/DDBJ whole genome shotgun (WGS) entry which is preliminary data.</text>
</comment>
<protein>
    <submittedName>
        <fullName evidence="1">Cysteine proteinases superfamily protein</fullName>
    </submittedName>
</protein>
<proteinExistence type="predicted"/>
<evidence type="ECO:0000313" key="1">
    <source>
        <dbReference type="EMBL" id="GER57860.1"/>
    </source>
</evidence>
<dbReference type="Proteomes" id="UP000325081">
    <property type="component" value="Unassembled WGS sequence"/>
</dbReference>